<dbReference type="EMBL" id="JAVRRD010000002">
    <property type="protein sequence ID" value="KAK5063124.1"/>
    <property type="molecule type" value="Genomic_DNA"/>
</dbReference>
<reference evidence="2 3" key="1">
    <citation type="submission" date="2023-08" db="EMBL/GenBank/DDBJ databases">
        <title>Black Yeasts Isolated from many extreme environments.</title>
        <authorList>
            <person name="Coleine C."/>
            <person name="Stajich J.E."/>
            <person name="Selbmann L."/>
        </authorList>
    </citation>
    <scope>NUCLEOTIDE SEQUENCE [LARGE SCALE GENOMIC DNA]</scope>
    <source>
        <strain evidence="2 3">CCFEE 5792</strain>
    </source>
</reference>
<dbReference type="GO" id="GO:0009116">
    <property type="term" value="P:nucleoside metabolic process"/>
    <property type="evidence" value="ECO:0007669"/>
    <property type="project" value="InterPro"/>
</dbReference>
<dbReference type="GeneID" id="89973378"/>
<evidence type="ECO:0000313" key="2">
    <source>
        <dbReference type="EMBL" id="KAK5063124.1"/>
    </source>
</evidence>
<proteinExistence type="predicted"/>
<dbReference type="InterPro" id="IPR000845">
    <property type="entry name" value="Nucleoside_phosphorylase_d"/>
</dbReference>
<keyword evidence="3" id="KW-1185">Reference proteome</keyword>
<name>A0AAV9NSL0_9EURO</name>
<dbReference type="GO" id="GO:0003824">
    <property type="term" value="F:catalytic activity"/>
    <property type="evidence" value="ECO:0007669"/>
    <property type="project" value="InterPro"/>
</dbReference>
<sequence length="316" mass="34053">MDSSLKLKAGDYTVGWICALAVELAASCEMFDEEYPQPLLDGRDQNCYRFGRIGGHNVVICCLPSGRYGLVSATNVAFQMKASFKSIRFSLMVGIGGGVPNDKADIRLGDVVVSQPCGQHGGVVQYDMGKTLQLGESLRTGSLNSPPQVLLTATTAMEAAALTGKLRVSEYLAHIGSRLSKFAFPTKLGDRMYATSSVHVGGASCKDCLDGLIEREVRESIDVVMHYGTIASGNQVMRDGVTRDRISRELGTVLCFDMEAAGLMNDFPCSIIRGICDYSDAHKNKQWQPYAAAAAAAVAKELLSHKPFSRRGHTPS</sequence>
<comment type="caution">
    <text evidence="2">The sequence shown here is derived from an EMBL/GenBank/DDBJ whole genome shotgun (WGS) entry which is preliminary data.</text>
</comment>
<dbReference type="PANTHER" id="PTHR46082">
    <property type="entry name" value="ATP/GTP-BINDING PROTEIN-RELATED"/>
    <property type="match status" value="1"/>
</dbReference>
<dbReference type="Gene3D" id="3.40.50.1580">
    <property type="entry name" value="Nucleoside phosphorylase domain"/>
    <property type="match status" value="1"/>
</dbReference>
<evidence type="ECO:0000313" key="3">
    <source>
        <dbReference type="Proteomes" id="UP001358417"/>
    </source>
</evidence>
<protein>
    <recommendedName>
        <fullName evidence="1">Nucleoside phosphorylase domain-containing protein</fullName>
    </recommendedName>
</protein>
<gene>
    <name evidence="2" type="ORF">LTR84_005200</name>
</gene>
<feature type="domain" description="Nucleoside phosphorylase" evidence="1">
    <location>
        <begin position="14"/>
        <end position="303"/>
    </location>
</feature>
<accession>A0AAV9NSL0</accession>
<dbReference type="AlphaFoldDB" id="A0AAV9NSL0"/>
<dbReference type="PANTHER" id="PTHR46082:SF11">
    <property type="entry name" value="AAA+ ATPASE DOMAIN-CONTAINING PROTEIN-RELATED"/>
    <property type="match status" value="1"/>
</dbReference>
<evidence type="ECO:0000259" key="1">
    <source>
        <dbReference type="Pfam" id="PF01048"/>
    </source>
</evidence>
<dbReference type="Pfam" id="PF01048">
    <property type="entry name" value="PNP_UDP_1"/>
    <property type="match status" value="1"/>
</dbReference>
<dbReference type="InterPro" id="IPR053137">
    <property type="entry name" value="NLR-like"/>
</dbReference>
<dbReference type="SUPFAM" id="SSF53167">
    <property type="entry name" value="Purine and uridine phosphorylases"/>
    <property type="match status" value="1"/>
</dbReference>
<dbReference type="RefSeq" id="XP_064711396.1">
    <property type="nucleotide sequence ID" value="XM_064848772.1"/>
</dbReference>
<dbReference type="InterPro" id="IPR035994">
    <property type="entry name" value="Nucleoside_phosphorylase_sf"/>
</dbReference>
<dbReference type="Proteomes" id="UP001358417">
    <property type="component" value="Unassembled WGS sequence"/>
</dbReference>
<organism evidence="2 3">
    <name type="scientific">Exophiala bonariae</name>
    <dbReference type="NCBI Taxonomy" id="1690606"/>
    <lineage>
        <taxon>Eukaryota</taxon>
        <taxon>Fungi</taxon>
        <taxon>Dikarya</taxon>
        <taxon>Ascomycota</taxon>
        <taxon>Pezizomycotina</taxon>
        <taxon>Eurotiomycetes</taxon>
        <taxon>Chaetothyriomycetidae</taxon>
        <taxon>Chaetothyriales</taxon>
        <taxon>Herpotrichiellaceae</taxon>
        <taxon>Exophiala</taxon>
    </lineage>
</organism>